<dbReference type="Proteomes" id="UP000257109">
    <property type="component" value="Unassembled WGS sequence"/>
</dbReference>
<feature type="non-terminal residue" evidence="1">
    <location>
        <position position="1"/>
    </location>
</feature>
<comment type="caution">
    <text evidence="1">The sequence shown here is derived from an EMBL/GenBank/DDBJ whole genome shotgun (WGS) entry which is preliminary data.</text>
</comment>
<proteinExistence type="predicted"/>
<evidence type="ECO:0000313" key="2">
    <source>
        <dbReference type="Proteomes" id="UP000257109"/>
    </source>
</evidence>
<sequence>MGLPLVVMGFTCKDLNTQESKANNKSNHICAGQIGVQMKSTQQRSKSSQLRLEASWPDEANSVSACQLCLQESSPKRVSTPTPIADTISNNQSTLDAEVVPSIWIPPNIKTDSAPAISSTWFVELSLSSSSNLHKLDPKIDRTLNRLRKAKSADVGANSNFISIPSYELEQMENNNRTLKELATLDFHDLVGEHPHKHLKEFHAVCSTMRPQRIPKDYIKMKAFPFSLDRATKDWLYL</sequence>
<evidence type="ECO:0000313" key="1">
    <source>
        <dbReference type="EMBL" id="RDY13043.1"/>
    </source>
</evidence>
<protein>
    <recommendedName>
        <fullName evidence="3">Retrotransposon gag domain-containing protein</fullName>
    </recommendedName>
</protein>
<organism evidence="1 2">
    <name type="scientific">Mucuna pruriens</name>
    <name type="common">Velvet bean</name>
    <name type="synonym">Dolichos pruriens</name>
    <dbReference type="NCBI Taxonomy" id="157652"/>
    <lineage>
        <taxon>Eukaryota</taxon>
        <taxon>Viridiplantae</taxon>
        <taxon>Streptophyta</taxon>
        <taxon>Embryophyta</taxon>
        <taxon>Tracheophyta</taxon>
        <taxon>Spermatophyta</taxon>
        <taxon>Magnoliopsida</taxon>
        <taxon>eudicotyledons</taxon>
        <taxon>Gunneridae</taxon>
        <taxon>Pentapetalae</taxon>
        <taxon>rosids</taxon>
        <taxon>fabids</taxon>
        <taxon>Fabales</taxon>
        <taxon>Fabaceae</taxon>
        <taxon>Papilionoideae</taxon>
        <taxon>50 kb inversion clade</taxon>
        <taxon>NPAAA clade</taxon>
        <taxon>indigoferoid/millettioid clade</taxon>
        <taxon>Phaseoleae</taxon>
        <taxon>Mucuna</taxon>
    </lineage>
</organism>
<name>A0A371IDD8_MUCPR</name>
<reference evidence="1" key="1">
    <citation type="submission" date="2018-05" db="EMBL/GenBank/DDBJ databases">
        <title>Draft genome of Mucuna pruriens seed.</title>
        <authorList>
            <person name="Nnadi N.E."/>
            <person name="Vos R."/>
            <person name="Hasami M.H."/>
            <person name="Devisetty U.K."/>
            <person name="Aguiy J.C."/>
        </authorList>
    </citation>
    <scope>NUCLEOTIDE SEQUENCE [LARGE SCALE GENOMIC DNA]</scope>
    <source>
        <strain evidence="1">JCA_2017</strain>
    </source>
</reference>
<accession>A0A371IDD8</accession>
<gene>
    <name evidence="1" type="ORF">CR513_02083</name>
</gene>
<keyword evidence="2" id="KW-1185">Reference proteome</keyword>
<evidence type="ECO:0008006" key="3">
    <source>
        <dbReference type="Google" id="ProtNLM"/>
    </source>
</evidence>
<dbReference type="AlphaFoldDB" id="A0A371IDD8"/>
<dbReference type="EMBL" id="QJKJ01000353">
    <property type="protein sequence ID" value="RDY13043.1"/>
    <property type="molecule type" value="Genomic_DNA"/>
</dbReference>
<dbReference type="OrthoDB" id="1422241at2759"/>